<dbReference type="EMBL" id="DQ123841">
    <property type="protein sequence ID" value="AAZ38313.1"/>
    <property type="molecule type" value="Genomic_DNA"/>
</dbReference>
<evidence type="ECO:0000313" key="1">
    <source>
        <dbReference type="EMBL" id="AAZ38313.1"/>
    </source>
</evidence>
<gene>
    <name evidence="1" type="primary">ac146</name>
</gene>
<reference evidence="2" key="1">
    <citation type="journal article" date="2005" name="J. Invertebr. Pathol.">
        <title>Molecular characterization of Agrotis segetum nucleopolyhedrovirus from Poland.</title>
        <authorList>
            <person name="Jakubowska A."/>
            <person name="van Oers M.M."/>
            <person name="Ziemnicka J."/>
            <person name="Lipa J.J."/>
            <person name="Vlak J.M."/>
        </authorList>
    </citation>
    <scope>NUCLEOTIDE SEQUENCE [LARGE SCALE GENOMIC DNA]</scope>
</reference>
<accession>Q287C5</accession>
<proteinExistence type="predicted"/>
<dbReference type="Proteomes" id="UP000204644">
    <property type="component" value="Segment"/>
</dbReference>
<organismHost>
    <name type="scientific">Lepidoptera</name>
    <name type="common">moths &amp; butterflies</name>
    <dbReference type="NCBI Taxonomy" id="7088"/>
</organismHost>
<dbReference type="KEGG" id="vg:3974284"/>
<dbReference type="InterPro" id="IPR009235">
    <property type="entry name" value="AcMNPV_Orf146"/>
</dbReference>
<keyword evidence="2" id="KW-1185">Reference proteome</keyword>
<reference evidence="1 2" key="2">
    <citation type="journal article" date="2006" name="J. Gen. Virol.">
        <title>Genome sequence of an enhancin gene-rich nucleopolyhedrovirus (NPV) from Agrotis segetum: collinearity with Spodoptera exigua multiple NPV.</title>
        <authorList>
            <person name="Jakubowska A.K."/>
            <person name="Peters S.A."/>
            <person name="Ziemnicka J."/>
            <person name="Vlak J.M."/>
            <person name="van Oers M.M."/>
        </authorList>
    </citation>
    <scope>NUCLEOTIDE SEQUENCE [LARGE SCALE GENOMIC DNA]</scope>
</reference>
<organism evidence="1 2">
    <name type="scientific">Agrotis segetum nuclear polyhedrosis virus</name>
    <name type="common">AsNPV</name>
    <dbReference type="NCBI Taxonomy" id="1962501"/>
    <lineage>
        <taxon>Viruses</taxon>
        <taxon>Viruses incertae sedis</taxon>
        <taxon>Naldaviricetes</taxon>
        <taxon>Lefavirales</taxon>
        <taxon>Baculoviridae</taxon>
        <taxon>Alphabaculovirus</taxon>
        <taxon>Alphabaculovirus agsegetum</taxon>
    </lineage>
</organism>
<dbReference type="OrthoDB" id="10040at10239"/>
<protein>
    <submittedName>
        <fullName evidence="1">ORF-147</fullName>
    </submittedName>
</protein>
<name>Q287C5_NPVAS</name>
<evidence type="ECO:0000313" key="2">
    <source>
        <dbReference type="Proteomes" id="UP000204644"/>
    </source>
</evidence>
<dbReference type="Pfam" id="PF05959">
    <property type="entry name" value="DUF884"/>
    <property type="match status" value="1"/>
</dbReference>
<sequence>MNVNLYRASDNENLMSFNVLHTVNSIKVFIFQMGPPAAELSVTRLVSGYEQGLRSVCMKMQCVSSYDRQAYLISCVRAPYVLRRLIESKNFTRPVAPIVVQCGSETQVWHVFSVCKGKELASIARVRGVTVCENGVEAFIAKELIALTGNLPSAFVAALSRNAPNAQDVDVIKIIYPGLIVNVEDVIVEAK</sequence>